<accession>X1AMP4</accession>
<name>X1AMP4_9ZZZZ</name>
<reference evidence="1" key="1">
    <citation type="journal article" date="2014" name="Front. Microbiol.">
        <title>High frequency of phylogenetically diverse reductive dehalogenase-homologous genes in deep subseafloor sedimentary metagenomes.</title>
        <authorList>
            <person name="Kawai M."/>
            <person name="Futagami T."/>
            <person name="Toyoda A."/>
            <person name="Takaki Y."/>
            <person name="Nishi S."/>
            <person name="Hori S."/>
            <person name="Arai W."/>
            <person name="Tsubouchi T."/>
            <person name="Morono Y."/>
            <person name="Uchiyama I."/>
            <person name="Ito T."/>
            <person name="Fujiyama A."/>
            <person name="Inagaki F."/>
            <person name="Takami H."/>
        </authorList>
    </citation>
    <scope>NUCLEOTIDE SEQUENCE</scope>
    <source>
        <strain evidence="1">Expedition CK06-06</strain>
    </source>
</reference>
<protein>
    <submittedName>
        <fullName evidence="1">Uncharacterized protein</fullName>
    </submittedName>
</protein>
<organism evidence="1">
    <name type="scientific">marine sediment metagenome</name>
    <dbReference type="NCBI Taxonomy" id="412755"/>
    <lineage>
        <taxon>unclassified sequences</taxon>
        <taxon>metagenomes</taxon>
        <taxon>ecological metagenomes</taxon>
    </lineage>
</organism>
<dbReference type="EMBL" id="BART01006853">
    <property type="protein sequence ID" value="GAG70732.1"/>
    <property type="molecule type" value="Genomic_DNA"/>
</dbReference>
<feature type="non-terminal residue" evidence="1">
    <location>
        <position position="1"/>
    </location>
</feature>
<evidence type="ECO:0000313" key="1">
    <source>
        <dbReference type="EMBL" id="GAG70732.1"/>
    </source>
</evidence>
<sequence length="189" mass="21637">RGFALEFGSDAIVAPTGKCSRPEFIVNSKEHEIDVEAKGLLDSDRVRMLNETARRIGQNFWTTDKGINDINRVRSAIADKINKIDENRPAIIVFTQYSAWLDIRDGVSLLRDIALNPSKCEYSIANEKVPLAIAYLFQRLLQGVWFNPAKAANSTISTEFRERLRHVIQNIFFYPILIGHIIHFIRYCI</sequence>
<gene>
    <name evidence="1" type="ORF">S01H4_15638</name>
</gene>
<dbReference type="AlphaFoldDB" id="X1AMP4"/>
<comment type="caution">
    <text evidence="1">The sequence shown here is derived from an EMBL/GenBank/DDBJ whole genome shotgun (WGS) entry which is preliminary data.</text>
</comment>
<proteinExistence type="predicted"/>